<reference evidence="2 3" key="1">
    <citation type="journal article" date="2015" name="Genome Announc.">
        <title>Expanding the biotechnology potential of lactobacilli through comparative genomics of 213 strains and associated genera.</title>
        <authorList>
            <person name="Sun Z."/>
            <person name="Harris H.M."/>
            <person name="McCann A."/>
            <person name="Guo C."/>
            <person name="Argimon S."/>
            <person name="Zhang W."/>
            <person name="Yang X."/>
            <person name="Jeffery I.B."/>
            <person name="Cooney J.C."/>
            <person name="Kagawa T.F."/>
            <person name="Liu W."/>
            <person name="Song Y."/>
            <person name="Salvetti E."/>
            <person name="Wrobel A."/>
            <person name="Rasinkangas P."/>
            <person name="Parkhill J."/>
            <person name="Rea M.C."/>
            <person name="O'Sullivan O."/>
            <person name="Ritari J."/>
            <person name="Douillard F.P."/>
            <person name="Paul Ross R."/>
            <person name="Yang R."/>
            <person name="Briner A.E."/>
            <person name="Felis G.E."/>
            <person name="de Vos W.M."/>
            <person name="Barrangou R."/>
            <person name="Klaenhammer T.R."/>
            <person name="Caufield P.W."/>
            <person name="Cui Y."/>
            <person name="Zhang H."/>
            <person name="O'Toole P.W."/>
        </authorList>
    </citation>
    <scope>NUCLEOTIDE SEQUENCE [LARGE SCALE GENOMIC DNA]</scope>
    <source>
        <strain evidence="2 3">DSM 20003</strain>
    </source>
</reference>
<dbReference type="InterPro" id="IPR001387">
    <property type="entry name" value="Cro/C1-type_HTH"/>
</dbReference>
<accession>A0A0R1GFL7</accession>
<sequence length="88" mass="9822">MLTWTTVQQHQTSLSPTTQQQSRLLAFLVAQRIKLGITQQDFAALIDMKQPQLAKIEQLQSMPSLTTLNRYAKGLGLQVTLALTPLES</sequence>
<evidence type="ECO:0000313" key="3">
    <source>
        <dbReference type="Proteomes" id="UP000051461"/>
    </source>
</evidence>
<dbReference type="AlphaFoldDB" id="A0A0R1GFL7"/>
<dbReference type="EMBL" id="AZDA01000128">
    <property type="protein sequence ID" value="KRK33004.1"/>
    <property type="molecule type" value="Genomic_DNA"/>
</dbReference>
<name>A0A0R1GFL7_9LACO</name>
<dbReference type="RefSeq" id="WP_057905605.1">
    <property type="nucleotide sequence ID" value="NZ_AZDA01000128.1"/>
</dbReference>
<feature type="domain" description="HTH cro/C1-type" evidence="1">
    <location>
        <begin position="28"/>
        <end position="82"/>
    </location>
</feature>
<dbReference type="STRING" id="1423726.FC07_GL001541"/>
<protein>
    <recommendedName>
        <fullName evidence="1">HTH cro/C1-type domain-containing protein</fullName>
    </recommendedName>
</protein>
<dbReference type="PROSITE" id="PS50943">
    <property type="entry name" value="HTH_CROC1"/>
    <property type="match status" value="1"/>
</dbReference>
<dbReference type="Pfam" id="PF01381">
    <property type="entry name" value="HTH_3"/>
    <property type="match status" value="1"/>
</dbReference>
<proteinExistence type="predicted"/>
<comment type="caution">
    <text evidence="2">The sequence shown here is derived from an EMBL/GenBank/DDBJ whole genome shotgun (WGS) entry which is preliminary data.</text>
</comment>
<dbReference type="PATRIC" id="fig|1423726.3.peg.1595"/>
<dbReference type="SUPFAM" id="SSF47413">
    <property type="entry name" value="lambda repressor-like DNA-binding domains"/>
    <property type="match status" value="1"/>
</dbReference>
<dbReference type="SMART" id="SM00530">
    <property type="entry name" value="HTH_XRE"/>
    <property type="match status" value="1"/>
</dbReference>
<dbReference type="OrthoDB" id="2325690at2"/>
<evidence type="ECO:0000259" key="1">
    <source>
        <dbReference type="PROSITE" id="PS50943"/>
    </source>
</evidence>
<dbReference type="Gene3D" id="1.10.260.40">
    <property type="entry name" value="lambda repressor-like DNA-binding domains"/>
    <property type="match status" value="1"/>
</dbReference>
<dbReference type="GO" id="GO:0003677">
    <property type="term" value="F:DNA binding"/>
    <property type="evidence" value="ECO:0007669"/>
    <property type="project" value="InterPro"/>
</dbReference>
<dbReference type="InterPro" id="IPR010982">
    <property type="entry name" value="Lambda_DNA-bd_dom_sf"/>
</dbReference>
<keyword evidence="3" id="KW-1185">Reference proteome</keyword>
<dbReference type="Proteomes" id="UP000051461">
    <property type="component" value="Unassembled WGS sequence"/>
</dbReference>
<evidence type="ECO:0000313" key="2">
    <source>
        <dbReference type="EMBL" id="KRK33004.1"/>
    </source>
</evidence>
<gene>
    <name evidence="2" type="ORF">FC07_GL001541</name>
</gene>
<dbReference type="CDD" id="cd00093">
    <property type="entry name" value="HTH_XRE"/>
    <property type="match status" value="1"/>
</dbReference>
<organism evidence="2 3">
    <name type="scientific">Loigolactobacillus bifermentans DSM 20003</name>
    <dbReference type="NCBI Taxonomy" id="1423726"/>
    <lineage>
        <taxon>Bacteria</taxon>
        <taxon>Bacillati</taxon>
        <taxon>Bacillota</taxon>
        <taxon>Bacilli</taxon>
        <taxon>Lactobacillales</taxon>
        <taxon>Lactobacillaceae</taxon>
        <taxon>Loigolactobacillus</taxon>
    </lineage>
</organism>